<sequence length="46" mass="5465">METVKVKYRLSSREVVAHIVIDDTNLKVYGKGEWKPRKRGKENRHI</sequence>
<dbReference type="EMBL" id="NBYY01000022">
    <property type="protein sequence ID" value="PCS22375.1"/>
    <property type="molecule type" value="Genomic_DNA"/>
</dbReference>
<gene>
    <name evidence="1" type="ORF">BTN49_2104</name>
</gene>
<evidence type="ECO:0000313" key="2">
    <source>
        <dbReference type="Proteomes" id="UP000219020"/>
    </source>
</evidence>
<accession>A0A2A5T2H7</accession>
<keyword evidence="2" id="KW-1185">Reference proteome</keyword>
<proteinExistence type="predicted"/>
<dbReference type="Proteomes" id="UP000219020">
    <property type="component" value="Unassembled WGS sequence"/>
</dbReference>
<comment type="caution">
    <text evidence="1">The sequence shown here is derived from an EMBL/GenBank/DDBJ whole genome shotgun (WGS) entry which is preliminary data.</text>
</comment>
<organism evidence="1 2">
    <name type="scientific">Candidatus Enterovibrio escicola</name>
    <dbReference type="NCBI Taxonomy" id="1927127"/>
    <lineage>
        <taxon>Bacteria</taxon>
        <taxon>Pseudomonadati</taxon>
        <taxon>Pseudomonadota</taxon>
        <taxon>Gammaproteobacteria</taxon>
        <taxon>Vibrionales</taxon>
        <taxon>Vibrionaceae</taxon>
        <taxon>Enterovibrio</taxon>
    </lineage>
</organism>
<dbReference type="AlphaFoldDB" id="A0A2A5T2H7"/>
<reference evidence="2" key="1">
    <citation type="submission" date="2017-04" db="EMBL/GenBank/DDBJ databases">
        <title>Genome evolution of the luminous symbionts of deep sea anglerfish.</title>
        <authorList>
            <person name="Hendry T.A."/>
        </authorList>
    </citation>
    <scope>NUCLEOTIDE SEQUENCE [LARGE SCALE GENOMIC DNA]</scope>
</reference>
<name>A0A2A5T2H7_9GAMM</name>
<protein>
    <submittedName>
        <fullName evidence="1">Mobile element protein</fullName>
    </submittedName>
</protein>
<evidence type="ECO:0000313" key="1">
    <source>
        <dbReference type="EMBL" id="PCS22375.1"/>
    </source>
</evidence>